<evidence type="ECO:0000256" key="1">
    <source>
        <dbReference type="SAM" id="MobiDB-lite"/>
    </source>
</evidence>
<feature type="compositionally biased region" description="Low complexity" evidence="1">
    <location>
        <begin position="192"/>
        <end position="222"/>
    </location>
</feature>
<keyword evidence="3" id="KW-1185">Reference proteome</keyword>
<sequence length="345" mass="33516">MAQLSEVQQAFVQFCGVLQEFILNQQVAHSVVESLHADLPALQPEGPAGASGHGPRAAALTVTAPRGGAGGGTGAAATDVLNRLAPRLTPPAAASSASAAWSPSPASECADSYVVLQNAAFRGRELLGRLEALGGRAAEAARGDAWGPGGVQETAAARADGSAAGGVDGGGSDGCFEVDVELEAQPSGGGADADPNPAAAQAGEAAARPGAPGPAAAGAESASTSAGTQAGAAVTAAAAVAAAGVAASASAAASGGGRLSGPDLAILMGDLCRGAARELELMVRVAASVDLRTTQDDLYVYDMMLKLQPYTDERVLAAAMAQRDALAPPAAHAKAAAAAAVGARR</sequence>
<gene>
    <name evidence="2" type="ORF">GPECTOR_11g182</name>
</gene>
<dbReference type="AlphaFoldDB" id="A0A150GPL3"/>
<proteinExistence type="predicted"/>
<feature type="region of interest" description="Disordered" evidence="1">
    <location>
        <begin position="185"/>
        <end position="222"/>
    </location>
</feature>
<evidence type="ECO:0000313" key="3">
    <source>
        <dbReference type="Proteomes" id="UP000075714"/>
    </source>
</evidence>
<accession>A0A150GPL3</accession>
<dbReference type="Proteomes" id="UP000075714">
    <property type="component" value="Unassembled WGS sequence"/>
</dbReference>
<evidence type="ECO:0000313" key="2">
    <source>
        <dbReference type="EMBL" id="KXZ51735.1"/>
    </source>
</evidence>
<dbReference type="OrthoDB" id="550929at2759"/>
<comment type="caution">
    <text evidence="2">The sequence shown here is derived from an EMBL/GenBank/DDBJ whole genome shotgun (WGS) entry which is preliminary data.</text>
</comment>
<protein>
    <submittedName>
        <fullName evidence="2">Uncharacterized protein</fullName>
    </submittedName>
</protein>
<name>A0A150GPL3_GONPE</name>
<dbReference type="EMBL" id="LSYV01000012">
    <property type="protein sequence ID" value="KXZ51735.1"/>
    <property type="molecule type" value="Genomic_DNA"/>
</dbReference>
<reference evidence="3" key="1">
    <citation type="journal article" date="2016" name="Nat. Commun.">
        <title>The Gonium pectorale genome demonstrates co-option of cell cycle regulation during the evolution of multicellularity.</title>
        <authorList>
            <person name="Hanschen E.R."/>
            <person name="Marriage T.N."/>
            <person name="Ferris P.J."/>
            <person name="Hamaji T."/>
            <person name="Toyoda A."/>
            <person name="Fujiyama A."/>
            <person name="Neme R."/>
            <person name="Noguchi H."/>
            <person name="Minakuchi Y."/>
            <person name="Suzuki M."/>
            <person name="Kawai-Toyooka H."/>
            <person name="Smith D.R."/>
            <person name="Sparks H."/>
            <person name="Anderson J."/>
            <person name="Bakaric R."/>
            <person name="Luria V."/>
            <person name="Karger A."/>
            <person name="Kirschner M.W."/>
            <person name="Durand P.M."/>
            <person name="Michod R.E."/>
            <person name="Nozaki H."/>
            <person name="Olson B.J."/>
        </authorList>
    </citation>
    <scope>NUCLEOTIDE SEQUENCE [LARGE SCALE GENOMIC DNA]</scope>
    <source>
        <strain evidence="3">NIES-2863</strain>
    </source>
</reference>
<organism evidence="2 3">
    <name type="scientific">Gonium pectorale</name>
    <name type="common">Green alga</name>
    <dbReference type="NCBI Taxonomy" id="33097"/>
    <lineage>
        <taxon>Eukaryota</taxon>
        <taxon>Viridiplantae</taxon>
        <taxon>Chlorophyta</taxon>
        <taxon>core chlorophytes</taxon>
        <taxon>Chlorophyceae</taxon>
        <taxon>CS clade</taxon>
        <taxon>Chlamydomonadales</taxon>
        <taxon>Volvocaceae</taxon>
        <taxon>Gonium</taxon>
    </lineage>
</organism>